<dbReference type="EMBL" id="FMCX01000004">
    <property type="protein sequence ID" value="SCF22543.1"/>
    <property type="molecule type" value="Genomic_DNA"/>
</dbReference>
<name>A0A1C4YP53_9ACTN</name>
<accession>A0A1C4YP53</accession>
<dbReference type="Proteomes" id="UP000199504">
    <property type="component" value="Unassembled WGS sequence"/>
</dbReference>
<gene>
    <name evidence="1" type="ORF">GA0070564_104257</name>
</gene>
<sequence>MPAGQRLDAGRIPGERIATTYLDTDSATFTAETVIATVSAPLVTGRTYRVRLITRIGTSVAGDVATPRLREDSLTGAERTVDYLPLPNSGTVGNLFQVEFEYTATATATKTFVATCLRSGTGNAYREASSNRPTYFYVEYLGG</sequence>
<evidence type="ECO:0000313" key="2">
    <source>
        <dbReference type="Proteomes" id="UP000199504"/>
    </source>
</evidence>
<protein>
    <submittedName>
        <fullName evidence="1">Uncharacterized protein</fullName>
    </submittedName>
</protein>
<dbReference type="AlphaFoldDB" id="A0A1C4YP53"/>
<keyword evidence="2" id="KW-1185">Reference proteome</keyword>
<proteinExistence type="predicted"/>
<organism evidence="1 2">
    <name type="scientific">Micromonospora mirobrigensis</name>
    <dbReference type="NCBI Taxonomy" id="262898"/>
    <lineage>
        <taxon>Bacteria</taxon>
        <taxon>Bacillati</taxon>
        <taxon>Actinomycetota</taxon>
        <taxon>Actinomycetes</taxon>
        <taxon>Micromonosporales</taxon>
        <taxon>Micromonosporaceae</taxon>
        <taxon>Micromonospora</taxon>
    </lineage>
</organism>
<dbReference type="STRING" id="262898.GA0070564_104257"/>
<reference evidence="2" key="1">
    <citation type="submission" date="2016-06" db="EMBL/GenBank/DDBJ databases">
        <authorList>
            <person name="Varghese N."/>
            <person name="Submissions Spin"/>
        </authorList>
    </citation>
    <scope>NUCLEOTIDE SEQUENCE [LARGE SCALE GENOMIC DNA]</scope>
    <source>
        <strain evidence="2">DSM 44830</strain>
    </source>
</reference>
<dbReference type="RefSeq" id="WP_091609394.1">
    <property type="nucleotide sequence ID" value="NZ_FMCX01000004.1"/>
</dbReference>
<evidence type="ECO:0000313" key="1">
    <source>
        <dbReference type="EMBL" id="SCF22543.1"/>
    </source>
</evidence>